<sequence length="208" mass="22839">MGYWGTFIAAHSSRPFVELAAVRASVDRSAWHGAGSDGWQVAQIYRGPEGWDSTSLPADWERMLVAVMEQTGNPVLAAVVMDSDGAQLIGYSPKAGRWGGWLMLDRIIGHIIPEAWPYVYEDENGEIQLDEGEDYQRRFRAAQERMHEVGPPAALAAPLAVQWATEAGFTPTVAAVQAVLDGREAFAEDLFFQLLEALGLPSFTRTES</sequence>
<evidence type="ECO:0000313" key="2">
    <source>
        <dbReference type="Proteomes" id="UP001500503"/>
    </source>
</evidence>
<dbReference type="Proteomes" id="UP001500503">
    <property type="component" value="Unassembled WGS sequence"/>
</dbReference>
<reference evidence="2" key="1">
    <citation type="journal article" date="2019" name="Int. J. Syst. Evol. Microbiol.">
        <title>The Global Catalogue of Microorganisms (GCM) 10K type strain sequencing project: providing services to taxonomists for standard genome sequencing and annotation.</title>
        <authorList>
            <consortium name="The Broad Institute Genomics Platform"/>
            <consortium name="The Broad Institute Genome Sequencing Center for Infectious Disease"/>
            <person name="Wu L."/>
            <person name="Ma J."/>
        </authorList>
    </citation>
    <scope>NUCLEOTIDE SEQUENCE [LARGE SCALE GENOMIC DNA]</scope>
    <source>
        <strain evidence="2">JCM 17933</strain>
    </source>
</reference>
<keyword evidence="2" id="KW-1185">Reference proteome</keyword>
<proteinExistence type="predicted"/>
<protein>
    <submittedName>
        <fullName evidence="1">Uncharacterized protein</fullName>
    </submittedName>
</protein>
<comment type="caution">
    <text evidence="1">The sequence shown here is derived from an EMBL/GenBank/DDBJ whole genome shotgun (WGS) entry which is preliminary data.</text>
</comment>
<evidence type="ECO:0000313" key="1">
    <source>
        <dbReference type="EMBL" id="GAA4485160.1"/>
    </source>
</evidence>
<accession>A0ABP8PEZ1</accession>
<gene>
    <name evidence="1" type="ORF">GCM10023191_009330</name>
</gene>
<name>A0ABP8PEZ1_9ACTN</name>
<organism evidence="1 2">
    <name type="scientific">Actinoallomurus oryzae</name>
    <dbReference type="NCBI Taxonomy" id="502180"/>
    <lineage>
        <taxon>Bacteria</taxon>
        <taxon>Bacillati</taxon>
        <taxon>Actinomycetota</taxon>
        <taxon>Actinomycetes</taxon>
        <taxon>Streptosporangiales</taxon>
        <taxon>Thermomonosporaceae</taxon>
        <taxon>Actinoallomurus</taxon>
    </lineage>
</organism>
<dbReference type="EMBL" id="BAABHF010000009">
    <property type="protein sequence ID" value="GAA4485160.1"/>
    <property type="molecule type" value="Genomic_DNA"/>
</dbReference>